<dbReference type="Gene3D" id="3.30.413.10">
    <property type="entry name" value="Sulfite Reductase Hemoprotein, domain 1"/>
    <property type="match status" value="2"/>
</dbReference>
<dbReference type="InterPro" id="IPR045854">
    <property type="entry name" value="NO2/SO3_Rdtase_4Fe4S_sf"/>
</dbReference>
<evidence type="ECO:0000313" key="10">
    <source>
        <dbReference type="EMBL" id="MBD2569681.1"/>
    </source>
</evidence>
<gene>
    <name evidence="10" type="primary">cobG</name>
    <name evidence="10" type="ORF">H6G59_17635</name>
</gene>
<dbReference type="Gene3D" id="3.90.480.10">
    <property type="entry name" value="Sulfite Reductase Hemoprotein,Domain 2"/>
    <property type="match status" value="1"/>
</dbReference>
<dbReference type="PANTHER" id="PTHR32439">
    <property type="entry name" value="FERREDOXIN--NITRITE REDUCTASE, CHLOROPLASTIC"/>
    <property type="match status" value="1"/>
</dbReference>
<evidence type="ECO:0000256" key="5">
    <source>
        <dbReference type="ARBA" id="ARBA00023002"/>
    </source>
</evidence>
<feature type="domain" description="Nitrite/Sulfite reductase ferredoxin-like" evidence="9">
    <location>
        <begin position="290"/>
        <end position="354"/>
    </location>
</feature>
<evidence type="ECO:0000259" key="9">
    <source>
        <dbReference type="Pfam" id="PF03460"/>
    </source>
</evidence>
<reference evidence="10 11" key="1">
    <citation type="journal article" date="2020" name="ISME J.">
        <title>Comparative genomics reveals insights into cyanobacterial evolution and habitat adaptation.</title>
        <authorList>
            <person name="Chen M.Y."/>
            <person name="Teng W.K."/>
            <person name="Zhao L."/>
            <person name="Hu C.X."/>
            <person name="Zhou Y.K."/>
            <person name="Han B.P."/>
            <person name="Song L.R."/>
            <person name="Shu W.S."/>
        </authorList>
    </citation>
    <scope>NUCLEOTIDE SEQUENCE [LARGE SCALE GENOMIC DNA]</scope>
    <source>
        <strain evidence="10 11">FACHB-196</strain>
    </source>
</reference>
<evidence type="ECO:0000256" key="2">
    <source>
        <dbReference type="ARBA" id="ARBA00022485"/>
    </source>
</evidence>
<dbReference type="InterPro" id="IPR006067">
    <property type="entry name" value="NO2/SO3_Rdtase_4Fe4S_dom"/>
</dbReference>
<dbReference type="SUPFAM" id="SSF56014">
    <property type="entry name" value="Nitrite and sulphite reductase 4Fe-4S domain-like"/>
    <property type="match status" value="2"/>
</dbReference>
<evidence type="ECO:0000259" key="8">
    <source>
        <dbReference type="Pfam" id="PF01077"/>
    </source>
</evidence>
<dbReference type="NCBIfam" id="TIGR02435">
    <property type="entry name" value="CobG"/>
    <property type="match status" value="1"/>
</dbReference>
<keyword evidence="2" id="KW-0004">4Fe-4S</keyword>
<evidence type="ECO:0000256" key="4">
    <source>
        <dbReference type="ARBA" id="ARBA00022723"/>
    </source>
</evidence>
<accession>A0ABR8FLW6</accession>
<dbReference type="EC" id="1.14.13.83" evidence="10"/>
<dbReference type="Pfam" id="PF01077">
    <property type="entry name" value="NIR_SIR"/>
    <property type="match status" value="1"/>
</dbReference>
<dbReference type="SUPFAM" id="SSF55124">
    <property type="entry name" value="Nitrite/Sulfite reductase N-terminal domain-like"/>
    <property type="match status" value="2"/>
</dbReference>
<protein>
    <submittedName>
        <fullName evidence="10">Precorrin-3B synthase</fullName>
        <ecNumber evidence="10">1.14.13.83</ecNumber>
    </submittedName>
</protein>
<keyword evidence="4" id="KW-0479">Metal-binding</keyword>
<dbReference type="InterPro" id="IPR005117">
    <property type="entry name" value="NiRdtase/SiRdtase_haem-b_fer"/>
</dbReference>
<dbReference type="InterPro" id="IPR036136">
    <property type="entry name" value="Nit/Sulf_reduc_fer-like_dom_sf"/>
</dbReference>
<dbReference type="PROSITE" id="PS00365">
    <property type="entry name" value="NIR_SIR"/>
    <property type="match status" value="1"/>
</dbReference>
<dbReference type="EMBL" id="JACJST010000017">
    <property type="protein sequence ID" value="MBD2569681.1"/>
    <property type="molecule type" value="Genomic_DNA"/>
</dbReference>
<evidence type="ECO:0000256" key="7">
    <source>
        <dbReference type="ARBA" id="ARBA00023014"/>
    </source>
</evidence>
<keyword evidence="5 10" id="KW-0560">Oxidoreductase</keyword>
<keyword evidence="6" id="KW-0408">Iron</keyword>
<comment type="caution">
    <text evidence="10">The sequence shown here is derived from an EMBL/GenBank/DDBJ whole genome shotgun (WGS) entry which is preliminary data.</text>
</comment>
<name>A0ABR8FLW6_9NOST</name>
<sequence>MPTIRSLSSSVSAKHREGVLILLSAFTACPGLFYTTPAQDGILSRIRIPGGNMESEQCSLIANIADNYGGGYVDVTNRANLQIREIKTGINIEVLQHLQQLGLGSANPNVDHIRNIMTSPTAGIDSQELIDTRPLVKAWDNYITAHPHLGGLSAKFSVGFDGGGKVSVLNQLNDITFAAVLVDGNIYFRLYLTIGGKGEPARNTGILLKPEECLPVLAALADVYLQNIDSQRQRKPRLREVINNLGIENYLRLAFTSKSLTSQPLVCHSFSQLPAQTDMITVPADSIGIHPQKQVGLFYIGVVLPLGRVESSQMRGLGDLAEKYGSGNIRLTPWQNLLITDIPQPQVVEVEREISNLGLSYSQTNIKSALVACSGKRGCAASVTETKDHALKLAKYLENRITLDYPVNIHFSGCAKSCAQHNQADITLLGVSIESENETLEGYQVYVSDSTLQKFGHQLYEYVNFSELPALIEQMLKTYKIQRLNPKETFRDFTQRDATQLKQTIHHS</sequence>
<feature type="domain" description="Nitrite/Sulfite reductase ferredoxin-like" evidence="9">
    <location>
        <begin position="41"/>
        <end position="89"/>
    </location>
</feature>
<evidence type="ECO:0000256" key="3">
    <source>
        <dbReference type="ARBA" id="ARBA00022617"/>
    </source>
</evidence>
<evidence type="ECO:0000313" key="11">
    <source>
        <dbReference type="Proteomes" id="UP000640531"/>
    </source>
</evidence>
<dbReference type="PANTHER" id="PTHR32439:SF0">
    <property type="entry name" value="FERREDOXIN--NITRITE REDUCTASE, CHLOROPLASTIC"/>
    <property type="match status" value="1"/>
</dbReference>
<proteinExistence type="inferred from homology"/>
<evidence type="ECO:0000256" key="1">
    <source>
        <dbReference type="ARBA" id="ARBA00010429"/>
    </source>
</evidence>
<keyword evidence="3" id="KW-0349">Heme</keyword>
<dbReference type="Proteomes" id="UP000640531">
    <property type="component" value="Unassembled WGS sequence"/>
</dbReference>
<organism evidence="10 11">
    <name type="scientific">Anabaena lutea FACHB-196</name>
    <dbReference type="NCBI Taxonomy" id="2692881"/>
    <lineage>
        <taxon>Bacteria</taxon>
        <taxon>Bacillati</taxon>
        <taxon>Cyanobacteriota</taxon>
        <taxon>Cyanophyceae</taxon>
        <taxon>Nostocales</taxon>
        <taxon>Nostocaceae</taxon>
        <taxon>Anabaena</taxon>
    </lineage>
</organism>
<feature type="domain" description="Nitrite/sulphite reductase 4Fe-4S" evidence="8">
    <location>
        <begin position="111"/>
        <end position="254"/>
    </location>
</feature>
<comment type="similarity">
    <text evidence="1">Belongs to the nitrite and sulfite reductase 4Fe-4S domain family.</text>
</comment>
<dbReference type="PROSITE" id="PS51257">
    <property type="entry name" value="PROKAR_LIPOPROTEIN"/>
    <property type="match status" value="1"/>
</dbReference>
<keyword evidence="7" id="KW-0411">Iron-sulfur</keyword>
<dbReference type="InterPro" id="IPR051329">
    <property type="entry name" value="NIR_SIR_4Fe-4S"/>
</dbReference>
<dbReference type="InterPro" id="IPR012798">
    <property type="entry name" value="Cbl_synth_CobG-like"/>
</dbReference>
<dbReference type="RefSeq" id="WP_190716695.1">
    <property type="nucleotide sequence ID" value="NZ_JACJST010000017.1"/>
</dbReference>
<dbReference type="GO" id="GO:0043818">
    <property type="term" value="F:precorrin-3B synthase activity"/>
    <property type="evidence" value="ECO:0007669"/>
    <property type="project" value="UniProtKB-EC"/>
</dbReference>
<dbReference type="InterPro" id="IPR006066">
    <property type="entry name" value="NO2/SO3_Rdtase_FeS/sirohaem_BS"/>
</dbReference>
<dbReference type="Pfam" id="PF03460">
    <property type="entry name" value="NIR_SIR_ferr"/>
    <property type="match status" value="2"/>
</dbReference>
<keyword evidence="11" id="KW-1185">Reference proteome</keyword>
<evidence type="ECO:0000256" key="6">
    <source>
        <dbReference type="ARBA" id="ARBA00023004"/>
    </source>
</evidence>